<evidence type="ECO:0000256" key="9">
    <source>
        <dbReference type="SAM" id="SignalP"/>
    </source>
</evidence>
<dbReference type="PROSITE" id="PS51465">
    <property type="entry name" value="KAZAL_2"/>
    <property type="match status" value="1"/>
</dbReference>
<feature type="domain" description="Major facilitator superfamily (MFS) profile" evidence="10">
    <location>
        <begin position="122"/>
        <end position="702"/>
    </location>
</feature>
<feature type="signal peptide" evidence="9">
    <location>
        <begin position="1"/>
        <end position="31"/>
    </location>
</feature>
<keyword evidence="8" id="KW-0406">Ion transport</keyword>
<comment type="subcellular location">
    <subcellularLocation>
        <location evidence="1 8">Cell membrane</location>
        <topology evidence="1 8">Multi-pass membrane protein</topology>
    </subcellularLocation>
</comment>
<dbReference type="GO" id="GO:0043252">
    <property type="term" value="P:sodium-independent organic anion transport"/>
    <property type="evidence" value="ECO:0007669"/>
    <property type="project" value="TreeGrafter"/>
</dbReference>
<evidence type="ECO:0000259" key="10">
    <source>
        <dbReference type="PROSITE" id="PS50850"/>
    </source>
</evidence>
<keyword evidence="9" id="KW-0732">Signal</keyword>
<dbReference type="SUPFAM" id="SSF100895">
    <property type="entry name" value="Kazal-type serine protease inhibitors"/>
    <property type="match status" value="1"/>
</dbReference>
<feature type="transmembrane region" description="Helical" evidence="8">
    <location>
        <begin position="468"/>
        <end position="487"/>
    </location>
</feature>
<dbReference type="AlphaFoldDB" id="A0A6F9DT97"/>
<dbReference type="PROSITE" id="PS50850">
    <property type="entry name" value="MFS"/>
    <property type="match status" value="1"/>
</dbReference>
<keyword evidence="8" id="KW-0813">Transport</keyword>
<keyword evidence="7" id="KW-1015">Disulfide bond</keyword>
<evidence type="ECO:0000256" key="5">
    <source>
        <dbReference type="ARBA" id="ARBA00022989"/>
    </source>
</evidence>
<dbReference type="SUPFAM" id="SSF103473">
    <property type="entry name" value="MFS general substrate transporter"/>
    <property type="match status" value="1"/>
</dbReference>
<dbReference type="Pfam" id="PF03137">
    <property type="entry name" value="OATP"/>
    <property type="match status" value="1"/>
</dbReference>
<accession>A0A6F9DT97</accession>
<dbReference type="PANTHER" id="PTHR11388">
    <property type="entry name" value="ORGANIC ANION TRANSPORTER"/>
    <property type="match status" value="1"/>
</dbReference>
<proteinExistence type="evidence at transcript level"/>
<sequence>MIMALAFFNTSQPRSSVWLFVSFLSSLLTMGSPSSCLLSCKAFTSVEGLKKGQRHYDVMIEGEDPKFCSVLNTGNGSSSGSSESAIYRDSVDETCGFQIKCGKFNRRFLIPFLQCFATPKFALAFLCCASIAQGFVISGLLSVVITTLEKRFHLHSTETGFIASSYDIASCLSVLVITYIGGKGHKPSWIGWGIFIMGIGNLFFSLPHFIAPAYTIGEEQHNLCNSTDTVHSKCTPSNLKSYMAFFVIAQLLNGLGGTTLFTLGVTYLDENVEQVQSSLYHGIYYASSVVGPAFGFLLGGQLLKIYTDIGESVNIEDTSQLWIGAWWLGFLVGGVVIMILAIPILLFPMRLPNTAHLRSNREQEMHQDRVAETMKHSDNAVRFSDLRWSILVLLRNPTFLFITIAASLDTALVIGLTTFGPKYLESMFSLTPSQAAIYFGILAIMAGATGQLLGGVLVTKAKLTVSGILKFCAACAVIAFATSFVFFQSCPDNLFAGATVKYSDAGEDTQLSAYDHTSHCNMACDCNPDTYDPVCGDDGVTYFSPCFAGCNAAVDGQTYSNCSCITSSNLSRATRNKCTDAKCKSFNTFMAIFFFSILATFFAGTPAVQALLRVVPFTQRSFAIGVKFVILRLLGSIPGPLVFGRVLDLACVVWTTECGKPGSCELYNNDNLASHMAALLAIIKGLVTLAYLCAWFTYKPPPKSTFDRLDDLPLDGAITRNAMLLPTARGAGVAVGDVLRSANYGKVSYRTLKEEVADM</sequence>
<feature type="chain" id="PRO_5026354535" description="Solute carrier organic anion transporter family member" evidence="9">
    <location>
        <begin position="32"/>
        <end position="759"/>
    </location>
</feature>
<gene>
    <name evidence="12" type="primary">Slco4a1-005</name>
</gene>
<dbReference type="GO" id="GO:0016323">
    <property type="term" value="C:basolateral plasma membrane"/>
    <property type="evidence" value="ECO:0007669"/>
    <property type="project" value="TreeGrafter"/>
</dbReference>
<feature type="transmembrane region" description="Helical" evidence="8">
    <location>
        <begin position="283"/>
        <end position="303"/>
    </location>
</feature>
<feature type="transmembrane region" description="Helical" evidence="8">
    <location>
        <begin position="188"/>
        <end position="206"/>
    </location>
</feature>
<dbReference type="GO" id="GO:0006811">
    <property type="term" value="P:monoatomic ion transport"/>
    <property type="evidence" value="ECO:0007669"/>
    <property type="project" value="UniProtKB-KW"/>
</dbReference>
<dbReference type="Gene3D" id="3.30.60.30">
    <property type="match status" value="1"/>
</dbReference>
<evidence type="ECO:0000256" key="1">
    <source>
        <dbReference type="ARBA" id="ARBA00004651"/>
    </source>
</evidence>
<dbReference type="InterPro" id="IPR036259">
    <property type="entry name" value="MFS_trans_sf"/>
</dbReference>
<dbReference type="EMBL" id="LR790497">
    <property type="protein sequence ID" value="CAB3266359.1"/>
    <property type="molecule type" value="mRNA"/>
</dbReference>
<evidence type="ECO:0000256" key="3">
    <source>
        <dbReference type="ARBA" id="ARBA00022475"/>
    </source>
</evidence>
<feature type="transmembrane region" description="Helical" evidence="8">
    <location>
        <begin position="436"/>
        <end position="456"/>
    </location>
</feature>
<organism evidence="12">
    <name type="scientific">Phallusia mammillata</name>
    <dbReference type="NCBI Taxonomy" id="59560"/>
    <lineage>
        <taxon>Eukaryota</taxon>
        <taxon>Metazoa</taxon>
        <taxon>Chordata</taxon>
        <taxon>Tunicata</taxon>
        <taxon>Ascidiacea</taxon>
        <taxon>Phlebobranchia</taxon>
        <taxon>Ascidiidae</taxon>
        <taxon>Phallusia</taxon>
    </lineage>
</organism>
<keyword evidence="4 8" id="KW-0812">Transmembrane</keyword>
<comment type="similarity">
    <text evidence="2 8">Belongs to the organo anion transporter (TC 2.A.60) family.</text>
</comment>
<reference evidence="12" key="1">
    <citation type="submission" date="2020-04" db="EMBL/GenBank/DDBJ databases">
        <authorList>
            <person name="Neveu A P."/>
        </authorList>
    </citation>
    <scope>NUCLEOTIDE SEQUENCE</scope>
    <source>
        <tissue evidence="12">Whole embryo</tissue>
    </source>
</reference>
<feature type="transmembrane region" description="Helical" evidence="8">
    <location>
        <begin position="676"/>
        <end position="698"/>
    </location>
</feature>
<dbReference type="PANTHER" id="PTHR11388:SF100">
    <property type="entry name" value="SOLUTE CARRIER ORGANIC ANION TRANSPORTER FAMILY MEMBER 4A1"/>
    <property type="match status" value="1"/>
</dbReference>
<dbReference type="InterPro" id="IPR020846">
    <property type="entry name" value="MFS_dom"/>
</dbReference>
<evidence type="ECO:0000256" key="7">
    <source>
        <dbReference type="ARBA" id="ARBA00023157"/>
    </source>
</evidence>
<dbReference type="NCBIfam" id="TIGR00805">
    <property type="entry name" value="oat"/>
    <property type="match status" value="1"/>
</dbReference>
<dbReference type="Pfam" id="PF07648">
    <property type="entry name" value="Kazal_2"/>
    <property type="match status" value="1"/>
</dbReference>
<evidence type="ECO:0000313" key="12">
    <source>
        <dbReference type="EMBL" id="CAB3266359.1"/>
    </source>
</evidence>
<evidence type="ECO:0000256" key="8">
    <source>
        <dbReference type="RuleBase" id="RU362056"/>
    </source>
</evidence>
<dbReference type="CDD" id="cd17403">
    <property type="entry name" value="MFS_SLCO4_OATP4"/>
    <property type="match status" value="1"/>
</dbReference>
<feature type="transmembrane region" description="Helical" evidence="8">
    <location>
        <begin position="242"/>
        <end position="263"/>
    </location>
</feature>
<feature type="transmembrane region" description="Helical" evidence="8">
    <location>
        <begin position="399"/>
        <end position="424"/>
    </location>
</feature>
<dbReference type="Gene3D" id="1.20.1250.20">
    <property type="entry name" value="MFS general substrate transporter like domains"/>
    <property type="match status" value="1"/>
</dbReference>
<evidence type="ECO:0000256" key="6">
    <source>
        <dbReference type="ARBA" id="ARBA00023136"/>
    </source>
</evidence>
<keyword evidence="6 8" id="KW-0472">Membrane</keyword>
<dbReference type="InterPro" id="IPR036058">
    <property type="entry name" value="Kazal_dom_sf"/>
</dbReference>
<keyword evidence="5 8" id="KW-1133">Transmembrane helix</keyword>
<name>A0A6F9DT97_9ASCI</name>
<evidence type="ECO:0000256" key="2">
    <source>
        <dbReference type="ARBA" id="ARBA00009657"/>
    </source>
</evidence>
<dbReference type="InterPro" id="IPR004156">
    <property type="entry name" value="OATP"/>
</dbReference>
<evidence type="ECO:0000259" key="11">
    <source>
        <dbReference type="PROSITE" id="PS51465"/>
    </source>
</evidence>
<feature type="transmembrane region" description="Helical" evidence="8">
    <location>
        <begin position="121"/>
        <end position="148"/>
    </location>
</feature>
<feature type="transmembrane region" description="Helical" evidence="8">
    <location>
        <begin position="160"/>
        <end position="182"/>
    </location>
</feature>
<comment type="caution">
    <text evidence="8">Lacks conserved residue(s) required for the propagation of feature annotation.</text>
</comment>
<protein>
    <recommendedName>
        <fullName evidence="8">Solute carrier organic anion transporter family member</fullName>
    </recommendedName>
</protein>
<dbReference type="GO" id="GO:0015347">
    <property type="term" value="F:sodium-independent organic anion transmembrane transporter activity"/>
    <property type="evidence" value="ECO:0007669"/>
    <property type="project" value="TreeGrafter"/>
</dbReference>
<feature type="transmembrane region" description="Helical" evidence="8">
    <location>
        <begin position="324"/>
        <end position="347"/>
    </location>
</feature>
<evidence type="ECO:0000256" key="4">
    <source>
        <dbReference type="ARBA" id="ARBA00022692"/>
    </source>
</evidence>
<keyword evidence="3" id="KW-1003">Cell membrane</keyword>
<dbReference type="InterPro" id="IPR002350">
    <property type="entry name" value="Kazal_dom"/>
</dbReference>
<feature type="transmembrane region" description="Helical" evidence="8">
    <location>
        <begin position="589"/>
        <end position="612"/>
    </location>
</feature>
<feature type="domain" description="Kazal-like" evidence="11">
    <location>
        <begin position="514"/>
        <end position="566"/>
    </location>
</feature>